<comment type="caution">
    <text evidence="2">The sequence shown here is derived from an EMBL/GenBank/DDBJ whole genome shotgun (WGS) entry which is preliminary data.</text>
</comment>
<evidence type="ECO:0000313" key="2">
    <source>
        <dbReference type="EMBL" id="RSE22458.1"/>
    </source>
</evidence>
<evidence type="ECO:0000313" key="4">
    <source>
        <dbReference type="Proteomes" id="UP001187066"/>
    </source>
</evidence>
<protein>
    <submittedName>
        <fullName evidence="2">Uncharacterized protein</fullName>
    </submittedName>
</protein>
<reference evidence="2 3" key="1">
    <citation type="submission" date="2018-10" db="EMBL/GenBank/DDBJ databases">
        <title>Transmission dynamics of multidrug resistant bacteria on intensive care unit surfaces.</title>
        <authorList>
            <person name="D'Souza A.W."/>
            <person name="Potter R.F."/>
            <person name="Wallace M."/>
            <person name="Shupe A."/>
            <person name="Patel S."/>
            <person name="Sun S."/>
            <person name="Gul D."/>
            <person name="Kwon J.H."/>
            <person name="Andleeb S."/>
            <person name="Burnham C.-A.D."/>
            <person name="Dantas G."/>
        </authorList>
    </citation>
    <scope>NUCLEOTIDE SEQUENCE [LARGE SCALE GENOMIC DNA]</scope>
    <source>
        <strain evidence="2 3">AS_373</strain>
    </source>
</reference>
<organism evidence="2 3">
    <name type="scientific">Atlantibacter subterraneus</name>
    <dbReference type="NCBI Taxonomy" id="255519"/>
    <lineage>
        <taxon>Bacteria</taxon>
        <taxon>Pseudomonadati</taxon>
        <taxon>Pseudomonadota</taxon>
        <taxon>Gammaproteobacteria</taxon>
        <taxon>Enterobacterales</taxon>
        <taxon>Enterobacteriaceae</taxon>
        <taxon>Atlantibacter</taxon>
    </lineage>
</organism>
<evidence type="ECO:0000313" key="1">
    <source>
        <dbReference type="EMBL" id="MDV7023890.1"/>
    </source>
</evidence>
<proteinExistence type="predicted"/>
<dbReference type="AlphaFoldDB" id="A0A427UQ04"/>
<sequence>MKINYPLVLWSTAILLGVSVGFLAYHDRYQQTHFTCQNEITIFNQHIKMTSDNTIQFDGSKGSYTATGTFSSDGQNSQKFDNMFGFDFLMPENKVIIMANGEGHHSYSYKHIPLYLPDVIFHQDMAIVLNIVKINPSAHLLLRDDVPIFYCKKIR</sequence>
<keyword evidence="4" id="KW-1185">Reference proteome</keyword>
<name>A0A427UQ04_9ENTR</name>
<dbReference type="Proteomes" id="UP000275331">
    <property type="component" value="Unassembled WGS sequence"/>
</dbReference>
<dbReference type="EMBL" id="JAWLOF010000010">
    <property type="protein sequence ID" value="MDV7023890.1"/>
    <property type="molecule type" value="Genomic_DNA"/>
</dbReference>
<dbReference type="EMBL" id="RHXB01000017">
    <property type="protein sequence ID" value="RSE22458.1"/>
    <property type="molecule type" value="Genomic_DNA"/>
</dbReference>
<accession>A0A427UQ04</accession>
<dbReference type="RefSeq" id="WP_125295274.1">
    <property type="nucleotide sequence ID" value="NZ_DAMAJB010000002.1"/>
</dbReference>
<gene>
    <name evidence="2" type="ORF">EGT71_20480</name>
    <name evidence="1" type="ORF">R4P48_14530</name>
</gene>
<dbReference type="OrthoDB" id="6504444at2"/>
<evidence type="ECO:0000313" key="3">
    <source>
        <dbReference type="Proteomes" id="UP000275331"/>
    </source>
</evidence>
<dbReference type="Proteomes" id="UP001187066">
    <property type="component" value="Unassembled WGS sequence"/>
</dbReference>
<reference evidence="1 4" key="2">
    <citation type="submission" date="2023-10" db="EMBL/GenBank/DDBJ databases">
        <authorList>
            <person name="Dale J."/>
        </authorList>
    </citation>
    <scope>NUCLEOTIDE SEQUENCE [LARGE SCALE GENOMIC DNA]</scope>
    <source>
        <strain evidence="1 4">2023EL-00970</strain>
    </source>
</reference>